<dbReference type="PANTHER" id="PTHR37524:SF2">
    <property type="entry name" value="RIBOSOMAL RNA METHYLTRANSFERASE FTSJ DOMAIN-CONTAINING PROTEIN"/>
    <property type="match status" value="1"/>
</dbReference>
<dbReference type="SUPFAM" id="SSF53335">
    <property type="entry name" value="S-adenosyl-L-methionine-dependent methyltransferases"/>
    <property type="match status" value="1"/>
</dbReference>
<proteinExistence type="predicted"/>
<dbReference type="EC" id="2.1.1.186" evidence="2"/>
<dbReference type="InterPro" id="IPR029063">
    <property type="entry name" value="SAM-dependent_MTases_sf"/>
</dbReference>
<reference evidence="2" key="1">
    <citation type="submission" date="2018-06" db="EMBL/GenBank/DDBJ databases">
        <authorList>
            <person name="Zhirakovskaya E."/>
        </authorList>
    </citation>
    <scope>NUCLEOTIDE SEQUENCE</scope>
</reference>
<dbReference type="EMBL" id="UOEU01000081">
    <property type="protein sequence ID" value="VAW30737.1"/>
    <property type="molecule type" value="Genomic_DNA"/>
</dbReference>
<accession>A0A3B0UZ22</accession>
<organism evidence="2">
    <name type="scientific">hydrothermal vent metagenome</name>
    <dbReference type="NCBI Taxonomy" id="652676"/>
    <lineage>
        <taxon>unclassified sequences</taxon>
        <taxon>metagenomes</taxon>
        <taxon>ecological metagenomes</taxon>
    </lineage>
</organism>
<dbReference type="SUPFAM" id="SSF143437">
    <property type="entry name" value="THUMP domain-like"/>
    <property type="match status" value="1"/>
</dbReference>
<dbReference type="AlphaFoldDB" id="A0A3B0UZ22"/>
<gene>
    <name evidence="2" type="ORF">MNBD_CHLOROFLEXI01-1119</name>
</gene>
<dbReference type="Gene3D" id="3.40.50.150">
    <property type="entry name" value="Vaccinia Virus protein VP39"/>
    <property type="match status" value="1"/>
</dbReference>
<dbReference type="Pfam" id="PF01728">
    <property type="entry name" value="FtsJ"/>
    <property type="match status" value="1"/>
</dbReference>
<protein>
    <submittedName>
        <fullName evidence="2">23S rRNA (Cytidine(2498)-2'-O)-methyltransferase</fullName>
        <ecNumber evidence="2">2.1.1.186</ecNumber>
    </submittedName>
</protein>
<name>A0A3B0UZ22_9ZZZZ</name>
<dbReference type="InterPro" id="IPR002877">
    <property type="entry name" value="RNA_MeTrfase_FtsJ_dom"/>
</dbReference>
<dbReference type="PANTHER" id="PTHR37524">
    <property type="entry name" value="RIBOSOMAL RNA LARGE SUBUNIT METHYLTRANSFERASE M"/>
    <property type="match status" value="1"/>
</dbReference>
<keyword evidence="2" id="KW-0489">Methyltransferase</keyword>
<dbReference type="GO" id="GO:0008168">
    <property type="term" value="F:methyltransferase activity"/>
    <property type="evidence" value="ECO:0007669"/>
    <property type="project" value="UniProtKB-KW"/>
</dbReference>
<sequence length="338" mass="37832">MTPTLIATANDHFANMALAELKAVDGQVVAQLAPGIWAVHLPQDFFTLAERWRAAPPVFVRHICPVQTIIPLADGIEKVLETAVTTFTHLLEPDWPFSVQTRVLDKLPFKPYDINKPLSDQLAAASGVPLDVRAPFQILSVVLAGDEAYLGLSLAVNNLSDWAGGVRRFAREPEQISRAEFKLLEALESFKIELPSRGRALDLGAAPGGWTRVLRQKEQYVTAVDPAWLHPTLQTDKGVRHLRLTAEDYLERYPDSYDVIVNDMRLDARDSARLMVAYGRYLYPHGLAIITLKLPEKKYHAALDHALNILRRSYTIAGARQLFHNRSEVTVYLKPKDG</sequence>
<evidence type="ECO:0000259" key="1">
    <source>
        <dbReference type="Pfam" id="PF01728"/>
    </source>
</evidence>
<keyword evidence="2" id="KW-0808">Transferase</keyword>
<feature type="domain" description="Ribosomal RNA methyltransferase FtsJ" evidence="1">
    <location>
        <begin position="177"/>
        <end position="265"/>
    </location>
</feature>
<evidence type="ECO:0000313" key="2">
    <source>
        <dbReference type="EMBL" id="VAW30737.1"/>
    </source>
</evidence>
<dbReference type="GO" id="GO:0032259">
    <property type="term" value="P:methylation"/>
    <property type="evidence" value="ECO:0007669"/>
    <property type="project" value="UniProtKB-KW"/>
</dbReference>